<evidence type="ECO:0000256" key="1">
    <source>
        <dbReference type="SAM" id="MobiDB-lite"/>
    </source>
</evidence>
<feature type="region of interest" description="Disordered" evidence="1">
    <location>
        <begin position="139"/>
        <end position="161"/>
    </location>
</feature>
<evidence type="ECO:0000313" key="3">
    <source>
        <dbReference type="Proteomes" id="UP000663860"/>
    </source>
</evidence>
<reference evidence="2" key="1">
    <citation type="submission" date="2021-02" db="EMBL/GenBank/DDBJ databases">
        <authorList>
            <person name="Nowell W R."/>
        </authorList>
    </citation>
    <scope>NUCLEOTIDE SEQUENCE</scope>
</reference>
<evidence type="ECO:0000313" key="2">
    <source>
        <dbReference type="EMBL" id="CAF1034511.1"/>
    </source>
</evidence>
<accession>A0A814J9N9</accession>
<proteinExistence type="predicted"/>
<gene>
    <name evidence="2" type="ORF">IZO911_LOCUS19442</name>
</gene>
<comment type="caution">
    <text evidence="2">The sequence shown here is derived from an EMBL/GenBank/DDBJ whole genome shotgun (WGS) entry which is preliminary data.</text>
</comment>
<sequence length="935" mass="108179">MPYSSINQQNINNSNLGSLPIMDTYANAILRTFASLESPSLYTSQNNDQDHCLLSTLIDESLDNQFIETESSSLSSSSSSIYEDQLILEACLPLASNNTKQFQRLLSRLDQFYNKQQQMLTKTILPSSTDINDRYFFHSNKSNKTKNKSNNLSPSSRKRYKFSSTNTDEIYNFSTNQIEQRAHSADSNRYHFSLNNSTQNERLRGSSEQRSMKLIDEPSNITSDTPYLFSKTTESLPYPSTTTTFIHPDDTWSYQRQHPQKISNINREYRQHKRMDTTTSTNGLLSILKPTDKSAVRSYLNEARERLSVKRSIQSPESLEKSVDRLVSSVNKKYGQQQQQSQIPSTSTTTSLSYISQYYAKEEEPFNNDSIEYDNEQQRLYSSLNTNRIHTQIMKNVNKSLLDRNYQTDKNRFLSNLHSPPIYTSEIKPSHSPIIDRSNHDFHIVSPPTIIQTKEIVMGRARRSLTEDGSEHFVHYIGTTLPPPIYSDNKQSSSKNRISFTATIYDQYDLPYITDVDSLDITNRKQMRIQQEKDSGNKTTDDTLKTAKQVITSHPSIRIPHRSKTKIYPSNDTLTEQIAICHANLIETDNHYLSMVNIDQTLPLQQAEYLQISSNDLQHAMIITSPQPPFSLVEHSNSEQITQFIQHQPKYEHTTLIISNDEHIARIQNDIPIFETVPDINVSIPSSIITNVNEIFNDDEHSLYIPQINEQPLILNSSHINQLEQLYDVHVEENKIQFNEELNQQETISNNEEQLPEIEKTTVDMEVSYIASFIQLPVNHTFPLASLVGELSTAVEEQHAIQIIDNDDTWKNNENMRMPFIIYDTEWIDEDIQIISNEFYPNLENAQHKYPEIIEYEQVQINLPQQLTNKSFEIIDNNEQVTFLSDDSNLNQHQQQTNIHIDELPYLENPLCPTTIFTLNYAHHKQKQDKKFYKK</sequence>
<dbReference type="AlphaFoldDB" id="A0A814J9N9"/>
<protein>
    <submittedName>
        <fullName evidence="2">Uncharacterized protein</fullName>
    </submittedName>
</protein>
<dbReference type="Proteomes" id="UP000663860">
    <property type="component" value="Unassembled WGS sequence"/>
</dbReference>
<organism evidence="2 3">
    <name type="scientific">Adineta steineri</name>
    <dbReference type="NCBI Taxonomy" id="433720"/>
    <lineage>
        <taxon>Eukaryota</taxon>
        <taxon>Metazoa</taxon>
        <taxon>Spiralia</taxon>
        <taxon>Gnathifera</taxon>
        <taxon>Rotifera</taxon>
        <taxon>Eurotatoria</taxon>
        <taxon>Bdelloidea</taxon>
        <taxon>Adinetida</taxon>
        <taxon>Adinetidae</taxon>
        <taxon>Adineta</taxon>
    </lineage>
</organism>
<name>A0A814J9N9_9BILA</name>
<feature type="region of interest" description="Disordered" evidence="1">
    <location>
        <begin position="184"/>
        <end position="210"/>
    </location>
</feature>
<dbReference type="EMBL" id="CAJNOE010000194">
    <property type="protein sequence ID" value="CAF1034511.1"/>
    <property type="molecule type" value="Genomic_DNA"/>
</dbReference>
<feature type="compositionally biased region" description="Basic and acidic residues" evidence="1">
    <location>
        <begin position="201"/>
        <end position="210"/>
    </location>
</feature>